<evidence type="ECO:0000313" key="2">
    <source>
        <dbReference type="Proteomes" id="UP000287033"/>
    </source>
</evidence>
<dbReference type="Proteomes" id="UP000287033">
    <property type="component" value="Unassembled WGS sequence"/>
</dbReference>
<sequence length="113" mass="11245">MLTIEPSGGEGAEAAAMAATVGGEAVIVSVLVNLAAAVDPAVVVFVAVMEVVGWTAISEMVSSEVAAGREVAVGAEVTSSITPAIVEGAATSAPVNTAISTTSAPFCERHFRW</sequence>
<dbReference type="AlphaFoldDB" id="A0A401RV87"/>
<dbReference type="EMBL" id="BEZZ01000006">
    <property type="protein sequence ID" value="GCC22059.1"/>
    <property type="molecule type" value="Genomic_DNA"/>
</dbReference>
<accession>A0A401RV87</accession>
<evidence type="ECO:0000313" key="1">
    <source>
        <dbReference type="EMBL" id="GCC22059.1"/>
    </source>
</evidence>
<protein>
    <submittedName>
        <fullName evidence="1">Uncharacterized protein</fullName>
    </submittedName>
</protein>
<keyword evidence="2" id="KW-1185">Reference proteome</keyword>
<organism evidence="1 2">
    <name type="scientific">Chiloscyllium punctatum</name>
    <name type="common">Brownbanded bambooshark</name>
    <name type="synonym">Hemiscyllium punctatum</name>
    <dbReference type="NCBI Taxonomy" id="137246"/>
    <lineage>
        <taxon>Eukaryota</taxon>
        <taxon>Metazoa</taxon>
        <taxon>Chordata</taxon>
        <taxon>Craniata</taxon>
        <taxon>Vertebrata</taxon>
        <taxon>Chondrichthyes</taxon>
        <taxon>Elasmobranchii</taxon>
        <taxon>Galeomorphii</taxon>
        <taxon>Galeoidea</taxon>
        <taxon>Orectolobiformes</taxon>
        <taxon>Hemiscylliidae</taxon>
        <taxon>Chiloscyllium</taxon>
    </lineage>
</organism>
<reference evidence="1 2" key="1">
    <citation type="journal article" date="2018" name="Nat. Ecol. Evol.">
        <title>Shark genomes provide insights into elasmobranch evolution and the origin of vertebrates.</title>
        <authorList>
            <person name="Hara Y"/>
            <person name="Yamaguchi K"/>
            <person name="Onimaru K"/>
            <person name="Kadota M"/>
            <person name="Koyanagi M"/>
            <person name="Keeley SD"/>
            <person name="Tatsumi K"/>
            <person name="Tanaka K"/>
            <person name="Motone F"/>
            <person name="Kageyama Y"/>
            <person name="Nozu R"/>
            <person name="Adachi N"/>
            <person name="Nishimura O"/>
            <person name="Nakagawa R"/>
            <person name="Tanegashima C"/>
            <person name="Kiyatake I"/>
            <person name="Matsumoto R"/>
            <person name="Murakumo K"/>
            <person name="Nishida K"/>
            <person name="Terakita A"/>
            <person name="Kuratani S"/>
            <person name="Sato K"/>
            <person name="Hyodo S Kuraku.S."/>
        </authorList>
    </citation>
    <scope>NUCLEOTIDE SEQUENCE [LARGE SCALE GENOMIC DNA]</scope>
</reference>
<gene>
    <name evidence="1" type="ORF">chiPu_0000444</name>
</gene>
<proteinExistence type="predicted"/>
<comment type="caution">
    <text evidence="1">The sequence shown here is derived from an EMBL/GenBank/DDBJ whole genome shotgun (WGS) entry which is preliminary data.</text>
</comment>
<name>A0A401RV87_CHIPU</name>